<comment type="similarity">
    <text evidence="1">Belongs to the short-chain dehydrogenases/reductases (SDR) family.</text>
</comment>
<dbReference type="InterPro" id="IPR002347">
    <property type="entry name" value="SDR_fam"/>
</dbReference>
<name>A0A074MYG5_9SPHN</name>
<sequence>MGRMNGKVALVTGGAEGIGATVGRMIVEEGGKAMLADVQIDKARALAGELGENADAFELDVRDAARWDEAVRATRERFGKLNVLCNVAGISEPGNVPEGSPDVWERTIDINLNGPYYGMRAAIPAIEASGEPGAIVNIGSMIALRAASFVAAYSASKAGLLGLTRSVALDLAERGLPIRVNMVHPGAIRTPMYERYKFSGADTPENIETGFAATHPMNRIGEPEEVAKAVLFLASDDASFTTGCDFTVDGGGSIRS</sequence>
<dbReference type="SUPFAM" id="SSF51735">
    <property type="entry name" value="NAD(P)-binding Rossmann-fold domains"/>
    <property type="match status" value="1"/>
</dbReference>
<proteinExistence type="inferred from homology"/>
<reference evidence="3 4" key="1">
    <citation type="submission" date="2014-04" db="EMBL/GenBank/DDBJ databases">
        <title>A comprehensive comparison of genomes of Erythrobacter spp. Strains.</title>
        <authorList>
            <person name="Zheng Q."/>
        </authorList>
    </citation>
    <scope>NUCLEOTIDE SEQUENCE [LARGE SCALE GENOMIC DNA]</scope>
    <source>
        <strain evidence="3 4">DSM 8509</strain>
    </source>
</reference>
<dbReference type="PROSITE" id="PS00061">
    <property type="entry name" value="ADH_SHORT"/>
    <property type="match status" value="1"/>
</dbReference>
<dbReference type="InterPro" id="IPR020904">
    <property type="entry name" value="Sc_DH/Rdtase_CS"/>
</dbReference>
<evidence type="ECO:0000313" key="4">
    <source>
        <dbReference type="Proteomes" id="UP000027866"/>
    </source>
</evidence>
<dbReference type="KEGG" id="elq:Ga0102493_111082"/>
<evidence type="ECO:0000313" key="3">
    <source>
        <dbReference type="EMBL" id="KEO90637.1"/>
    </source>
</evidence>
<dbReference type="PRINTS" id="PR00081">
    <property type="entry name" value="GDHRDH"/>
</dbReference>
<organism evidence="3 4">
    <name type="scientific">Erythrobacter litoralis</name>
    <dbReference type="NCBI Taxonomy" id="39960"/>
    <lineage>
        <taxon>Bacteria</taxon>
        <taxon>Pseudomonadati</taxon>
        <taxon>Pseudomonadota</taxon>
        <taxon>Alphaproteobacteria</taxon>
        <taxon>Sphingomonadales</taxon>
        <taxon>Erythrobacteraceae</taxon>
        <taxon>Erythrobacter/Porphyrobacter group</taxon>
        <taxon>Erythrobacter</taxon>
    </lineage>
</organism>
<dbReference type="PATRIC" id="fig|39960.10.peg.148"/>
<protein>
    <recommendedName>
        <fullName evidence="5">3-alpha-hydroxysteroid dehydrogenase</fullName>
    </recommendedName>
</protein>
<comment type="caution">
    <text evidence="3">The sequence shown here is derived from an EMBL/GenBank/DDBJ whole genome shotgun (WGS) entry which is preliminary data.</text>
</comment>
<gene>
    <name evidence="3" type="ORF">EH32_02095</name>
</gene>
<dbReference type="Proteomes" id="UP000027866">
    <property type="component" value="Unassembled WGS sequence"/>
</dbReference>
<dbReference type="PANTHER" id="PTHR24321:SF15">
    <property type="entry name" value="OXIDOREDUCTASE UCPA"/>
    <property type="match status" value="1"/>
</dbReference>
<dbReference type="PRINTS" id="PR00080">
    <property type="entry name" value="SDRFAMILY"/>
</dbReference>
<keyword evidence="4" id="KW-1185">Reference proteome</keyword>
<dbReference type="FunFam" id="3.40.50.720:FF:000084">
    <property type="entry name" value="Short-chain dehydrogenase reductase"/>
    <property type="match status" value="1"/>
</dbReference>
<evidence type="ECO:0000256" key="2">
    <source>
        <dbReference type="ARBA" id="ARBA00023002"/>
    </source>
</evidence>
<dbReference type="AlphaFoldDB" id="A0A074MYG5"/>
<dbReference type="GO" id="GO:0016491">
    <property type="term" value="F:oxidoreductase activity"/>
    <property type="evidence" value="ECO:0007669"/>
    <property type="project" value="UniProtKB-KW"/>
</dbReference>
<dbReference type="PANTHER" id="PTHR24321">
    <property type="entry name" value="DEHYDROGENASES, SHORT CHAIN"/>
    <property type="match status" value="1"/>
</dbReference>
<dbReference type="EMBL" id="JMIX01000012">
    <property type="protein sequence ID" value="KEO90637.1"/>
    <property type="molecule type" value="Genomic_DNA"/>
</dbReference>
<dbReference type="Gene3D" id="3.40.50.720">
    <property type="entry name" value="NAD(P)-binding Rossmann-like Domain"/>
    <property type="match status" value="1"/>
</dbReference>
<dbReference type="InterPro" id="IPR036291">
    <property type="entry name" value="NAD(P)-bd_dom_sf"/>
</dbReference>
<dbReference type="NCBIfam" id="NF005559">
    <property type="entry name" value="PRK07231.1"/>
    <property type="match status" value="1"/>
</dbReference>
<evidence type="ECO:0000256" key="1">
    <source>
        <dbReference type="ARBA" id="ARBA00006484"/>
    </source>
</evidence>
<keyword evidence="2" id="KW-0560">Oxidoreductase</keyword>
<dbReference type="Pfam" id="PF13561">
    <property type="entry name" value="adh_short_C2"/>
    <property type="match status" value="1"/>
</dbReference>
<evidence type="ECO:0008006" key="5">
    <source>
        <dbReference type="Google" id="ProtNLM"/>
    </source>
</evidence>
<accession>A0A074MYG5</accession>